<dbReference type="Pfam" id="PF01370">
    <property type="entry name" value="Epimerase"/>
    <property type="match status" value="1"/>
</dbReference>
<dbReference type="OrthoDB" id="9801773at2"/>
<dbReference type="InterPro" id="IPR001509">
    <property type="entry name" value="Epimerase_deHydtase"/>
</dbReference>
<sequence>MKHKKIVIAGGSGFIAQAMARYFGKDNHVVLLTRKAASDQNNNYAHELIKAADGYNITYWRWDAQHVERHWSREIEGADMVINMAGKSVNCRYTEKNKKELISSRIQSTQTLGEAIRQTTVPPKLWINASSATIYRHTTDKPHDEFTGLISDARVDNIPYTFIDRLRFRYNKWRTGLREGRHSMRLKELDYDFGVQLSKHCENSIFEQRTPFTRKIALRIAIALGQGGILEPYYNLLKSGFGGHQGNGRQMYSWLHIEDLCRIVEWCYEHNDMEGVYNCSTPNAVTNADFMKTLRHITGHKYGLPAPAWLLEAGAAFIGTETELLLKSRWVYPARLLQSGFVFRYNALEQALREIIRHTPVKKYNFFQKKLAAC</sequence>
<dbReference type="PANTHER" id="PTHR11092">
    <property type="entry name" value="SUGAR NUCLEOTIDE EPIMERASE RELATED"/>
    <property type="match status" value="1"/>
</dbReference>
<proteinExistence type="predicted"/>
<dbReference type="STRING" id="550983.A4R26_11660"/>
<dbReference type="AlphaFoldDB" id="A0A1V9GB65"/>
<dbReference type="SUPFAM" id="SSF51735">
    <property type="entry name" value="NAD(P)-binding Rossmann-fold domains"/>
    <property type="match status" value="1"/>
</dbReference>
<name>A0A1V9GB65_9BACT</name>
<evidence type="ECO:0000313" key="3">
    <source>
        <dbReference type="EMBL" id="OQP67708.1"/>
    </source>
</evidence>
<dbReference type="InterPro" id="IPR036291">
    <property type="entry name" value="NAD(P)-bd_dom_sf"/>
</dbReference>
<keyword evidence="4" id="KW-1185">Reference proteome</keyword>
<dbReference type="InterPro" id="IPR013549">
    <property type="entry name" value="DUF1731"/>
</dbReference>
<dbReference type="RefSeq" id="WP_081160992.1">
    <property type="nucleotide sequence ID" value="NZ_LWBP01000013.1"/>
</dbReference>
<dbReference type="EMBL" id="LWBP01000013">
    <property type="protein sequence ID" value="OQP67708.1"/>
    <property type="molecule type" value="Genomic_DNA"/>
</dbReference>
<organism evidence="3 4">
    <name type="scientific">Niastella populi</name>
    <dbReference type="NCBI Taxonomy" id="550983"/>
    <lineage>
        <taxon>Bacteria</taxon>
        <taxon>Pseudomonadati</taxon>
        <taxon>Bacteroidota</taxon>
        <taxon>Chitinophagia</taxon>
        <taxon>Chitinophagales</taxon>
        <taxon>Chitinophagaceae</taxon>
        <taxon>Niastella</taxon>
    </lineage>
</organism>
<accession>A0A1V9GB65</accession>
<dbReference type="Pfam" id="PF08338">
    <property type="entry name" value="DUF1731"/>
    <property type="match status" value="1"/>
</dbReference>
<evidence type="ECO:0000259" key="1">
    <source>
        <dbReference type="Pfam" id="PF01370"/>
    </source>
</evidence>
<dbReference type="PANTHER" id="PTHR11092:SF0">
    <property type="entry name" value="EPIMERASE FAMILY PROTEIN SDR39U1"/>
    <property type="match status" value="1"/>
</dbReference>
<comment type="caution">
    <text evidence="3">The sequence shown here is derived from an EMBL/GenBank/DDBJ whole genome shotgun (WGS) entry which is preliminary data.</text>
</comment>
<dbReference type="Gene3D" id="3.40.50.720">
    <property type="entry name" value="NAD(P)-binding Rossmann-like Domain"/>
    <property type="match status" value="1"/>
</dbReference>
<feature type="domain" description="DUF1731" evidence="2">
    <location>
        <begin position="306"/>
        <end position="355"/>
    </location>
</feature>
<evidence type="ECO:0000259" key="2">
    <source>
        <dbReference type="Pfam" id="PF08338"/>
    </source>
</evidence>
<dbReference type="Proteomes" id="UP000192276">
    <property type="component" value="Unassembled WGS sequence"/>
</dbReference>
<evidence type="ECO:0000313" key="4">
    <source>
        <dbReference type="Proteomes" id="UP000192276"/>
    </source>
</evidence>
<gene>
    <name evidence="3" type="ORF">A4R26_11660</name>
</gene>
<reference evidence="4" key="1">
    <citation type="submission" date="2016-04" db="EMBL/GenBank/DDBJ databases">
        <authorList>
            <person name="Chen L."/>
            <person name="Zhuang W."/>
            <person name="Wang G."/>
        </authorList>
    </citation>
    <scope>NUCLEOTIDE SEQUENCE [LARGE SCALE GENOMIC DNA]</scope>
    <source>
        <strain evidence="4">208</strain>
    </source>
</reference>
<protein>
    <submittedName>
        <fullName evidence="3">Epimerase</fullName>
    </submittedName>
</protein>
<feature type="domain" description="NAD-dependent epimerase/dehydratase" evidence="1">
    <location>
        <begin position="6"/>
        <end position="147"/>
    </location>
</feature>